<keyword evidence="8" id="KW-0739">Sodium transport</keyword>
<feature type="transmembrane region" description="Helical" evidence="12">
    <location>
        <begin position="25"/>
        <end position="42"/>
    </location>
</feature>
<dbReference type="Gene3D" id="2.60.120.10">
    <property type="entry name" value="Jelly Rolls"/>
    <property type="match status" value="1"/>
</dbReference>
<reference evidence="14 15" key="1">
    <citation type="submission" date="2017-08" db="EMBL/GenBank/DDBJ databases">
        <title>Acidophilic green algal genome provides insights into adaptation to an acidic environment.</title>
        <authorList>
            <person name="Hirooka S."/>
            <person name="Hirose Y."/>
            <person name="Kanesaki Y."/>
            <person name="Higuchi S."/>
            <person name="Fujiwara T."/>
            <person name="Onuma R."/>
            <person name="Era A."/>
            <person name="Ohbayashi R."/>
            <person name="Uzuka A."/>
            <person name="Nozaki H."/>
            <person name="Yoshikawa H."/>
            <person name="Miyagishima S.Y."/>
        </authorList>
    </citation>
    <scope>NUCLEOTIDE SEQUENCE [LARGE SCALE GENOMIC DNA]</scope>
    <source>
        <strain evidence="14 15">NIES-2499</strain>
    </source>
</reference>
<feature type="compositionally biased region" description="Polar residues" evidence="11">
    <location>
        <begin position="1064"/>
        <end position="1080"/>
    </location>
</feature>
<protein>
    <recommendedName>
        <fullName evidence="13">Cation/H+ exchanger transmembrane domain-containing protein</fullName>
    </recommendedName>
</protein>
<evidence type="ECO:0000256" key="11">
    <source>
        <dbReference type="SAM" id="MobiDB-lite"/>
    </source>
</evidence>
<feature type="compositionally biased region" description="Pro residues" evidence="11">
    <location>
        <begin position="856"/>
        <end position="873"/>
    </location>
</feature>
<dbReference type="Gene3D" id="6.10.140.1330">
    <property type="match status" value="1"/>
</dbReference>
<feature type="compositionally biased region" description="Polar residues" evidence="11">
    <location>
        <begin position="874"/>
        <end position="883"/>
    </location>
</feature>
<sequence length="2105" mass="225614">MTSNVSYTNRVNNPGAFNYCLVPEGGPDAVFFAALAIFAMAVASPRWDAIIVLLSGAVYEAFAYTYNLGHVSNAASLWLGMRPADIFVYVFLPPFLFDASIRIDFFMLKKRAVDVIFMAFVMVACITMILIPFMLYALDLESLGWTANNVALFGACIASTDAAAVAAVLNSGGAPEILSVLLEGESLFNDASSLTLFEIFNNLVKNQESQTVGQEIADIVTQTLWSAFTGICIGIGTGMTNHAVFYLLEERQMEAPAHVAFTVGGAYLSFYITQVWCNGSGVIGTVVYGLYGSATLLYGMSNKARVSNAFPRFWQVLVFIINALIFFYVGASSVNFTVRSGTTLYENGIQQLLKDTMYRLPLIWLTSFALRGIFLFVSLNVLKLMGLSDGLSWQEIVFVTVGGLRGGLSLVLAQAVAANQEGQLSATQQRLNAETAIFTAGYVILTLIINAPLCGPLMTALKLDRISEEQIQMRRHVKELFSGFCKSSLTDLQAKQDEEEMLQGVDWAVVAENVEVQRKLDKKLPETQPSLNLFGWARCFCAPFTGSSLNTTSLTSVVGMPSSDAAVDLVEVAKQDKRKQQQIKEDLERSTMWNFKEGAANPSFLKESQGYLGSNSAYKLGQCESSGTGILILGEEKPFTSFTKLRRKPSLRRTDDLSKQKFQHHSTKVGIGSMLNSLKDDSTSVPTSIPAGLPKGRSGRFTTAEVSGPSGRGLARTVSLRRQGSLGPGSHHSHHHHHHHSHSHGHNHKLWGNRMGSLFRKSSKPLGNHVDGSSHPSRENSFSVPVDPTAGAALEDFQGTTPQHVARLGHHADSSNLAGNIRMRDQSTVRFVDSVSGDDSLTGPGTTDTSNGSAMLPPPPAPPPPAAAPPPPSSLQIFSSSHPGSVLPADSPGGREVTSQGESPTLSPFKRSLNPSLLVIKGASKSGAYHKMAQPKSMAQQLTSTGGGGDEIEPAASDLATLSRGMKLVQRVGRGGVDSFVEAINLGSGGSGRVPGRGSVVAPPSLCSRSRGASVAAAAAEAWTVSPFESPPGHEMDGLSGPYLGMSLAAQDPEEQQQQQQQQGGSTRPLSTRSVGPTTSRLDEHSDSGMKTTEEAAAGRAAERSLRRNEASALGNRPLGASSVGFPGSSLLSGGSGRRDWPLASDQQPVGRKSRMVMGGGMATGTSVAQSSAALAALKASAPAGSAIHKRNLSRGELPVFESPPGHELDGLDLQFPVPSLRVPAGERALGTRSVSAWRDPGAEAVGSAAPFVGGHYQRTVSGGERALGTRSVGFPGFGLIVDSHQAATLGQSGNLARSSVRSVGTQDAEEGNIPLARGSMGNAPLGRGSIGSTTFPLGRGSVGNLTTPHHLRGSGLKGTSPSPVGSAQDLVALEDSSAANNRVSALKVQSLTTTSLPVMPHALAHHATIEEDEEMVFHEGGHQQQKEEEEEIQDKYGSDASPEDIGEGKGMPQMLPEYRMRLLTGLKQYYKRKFEEGILSAKAFKILSYCCNAAHHHAEEPVKLWQRVKQEISMAGLLQTEVRTYYGVKGWHMAAKASKNALYRILGSAILVVPVWLLSFHLNKVTIVGLETAAELWMSLTDSSQTQWLEYSGFAGEMLLDEVLDSADSAWEFVIEKRIEVPETFQAIQTYRASVTLLSHQKDFVTEMNSGGMIGDKESEKMLEVLEQRLQSVRRDGPQWRRQSVRQILSNTPFLRGIDSKVVEWVRQNSVMRMYGAGDVIWQPQDVGAGESSVHSVSSASSQSLDLFVVINGVVRLDLEVEGKSIPMYLGAGGVGGLMSLVLGGLPVPGMTVLSVHAEGTAMGKGPVVLFMPKKLFAAIRHFSRVERLMTYQLLEVQIYRSGASFVLDMLRHQVTSQLGAFIRGAMQDIVCNHKRERRSIEGPHAAASGQLAKRQRLRSLLRDITLLDGEAFALLERGEEVGGLEGEGIEDEGWLAGGGFQAWHEQMFRAIAAATSTVYDEIRQAIKESVVVVLSPGQAVLQQCTMVLISGSLLSTGDNSHDIEHSHLAGSQQGGASGSRGVPLPSEAVKQQQQMSVFSQNEDHVAPSVLVWTSDYFGMEAGMQEPVRIRAGASGASLMVWGADAASMLVQDIGSYLMGAPDE</sequence>
<feature type="transmembrane region" description="Helical" evidence="12">
    <location>
        <begin position="224"/>
        <end position="248"/>
    </location>
</feature>
<feature type="compositionally biased region" description="Basic and acidic residues" evidence="11">
    <location>
        <begin position="1101"/>
        <end position="1110"/>
    </location>
</feature>
<keyword evidence="5" id="KW-0915">Sodium</keyword>
<organism evidence="14 15">
    <name type="scientific">Chlamydomonas eustigma</name>
    <dbReference type="NCBI Taxonomy" id="1157962"/>
    <lineage>
        <taxon>Eukaryota</taxon>
        <taxon>Viridiplantae</taxon>
        <taxon>Chlorophyta</taxon>
        <taxon>core chlorophytes</taxon>
        <taxon>Chlorophyceae</taxon>
        <taxon>CS clade</taxon>
        <taxon>Chlamydomonadales</taxon>
        <taxon>Chlamydomonadaceae</taxon>
        <taxon>Chlamydomonas</taxon>
    </lineage>
</organism>
<feature type="transmembrane region" description="Helical" evidence="12">
    <location>
        <begin position="86"/>
        <end position="103"/>
    </location>
</feature>
<evidence type="ECO:0000256" key="3">
    <source>
        <dbReference type="ARBA" id="ARBA00022692"/>
    </source>
</evidence>
<feature type="compositionally biased region" description="Basic residues" evidence="11">
    <location>
        <begin position="731"/>
        <end position="751"/>
    </location>
</feature>
<gene>
    <name evidence="14" type="ORF">CEUSTIGMA_g7524.t1</name>
</gene>
<accession>A0A250XAM1</accession>
<feature type="transmembrane region" description="Helical" evidence="12">
    <location>
        <begin position="396"/>
        <end position="417"/>
    </location>
</feature>
<feature type="region of interest" description="Disordered" evidence="11">
    <location>
        <begin position="1421"/>
        <end position="1452"/>
    </location>
</feature>
<comment type="catalytic activity">
    <reaction evidence="10">
        <text>K(+)(in) + H(+)(out) = K(+)(out) + H(+)(in)</text>
        <dbReference type="Rhea" id="RHEA:29467"/>
        <dbReference type="ChEBI" id="CHEBI:15378"/>
        <dbReference type="ChEBI" id="CHEBI:29103"/>
    </reaction>
</comment>
<dbReference type="OrthoDB" id="441412at2759"/>
<dbReference type="EMBL" id="BEGY01000048">
    <property type="protein sequence ID" value="GAX80086.1"/>
    <property type="molecule type" value="Genomic_DNA"/>
</dbReference>
<evidence type="ECO:0000256" key="1">
    <source>
        <dbReference type="ARBA" id="ARBA00004141"/>
    </source>
</evidence>
<dbReference type="PANTHER" id="PTHR10110:SF197">
    <property type="entry name" value="SODIUM_HYDROGEN EXCHANGER"/>
    <property type="match status" value="1"/>
</dbReference>
<feature type="transmembrane region" description="Helical" evidence="12">
    <location>
        <begin position="362"/>
        <end position="384"/>
    </location>
</feature>
<evidence type="ECO:0000256" key="7">
    <source>
        <dbReference type="ARBA" id="ARBA00023136"/>
    </source>
</evidence>
<dbReference type="SUPFAM" id="SSF51206">
    <property type="entry name" value="cAMP-binding domain-like"/>
    <property type="match status" value="1"/>
</dbReference>
<keyword evidence="7 12" id="KW-0472">Membrane</keyword>
<evidence type="ECO:0000256" key="5">
    <source>
        <dbReference type="ARBA" id="ARBA00023053"/>
    </source>
</evidence>
<feature type="transmembrane region" description="Helical" evidence="12">
    <location>
        <begin position="49"/>
        <end position="66"/>
    </location>
</feature>
<dbReference type="PANTHER" id="PTHR10110">
    <property type="entry name" value="SODIUM/HYDROGEN EXCHANGER"/>
    <property type="match status" value="1"/>
</dbReference>
<evidence type="ECO:0000259" key="13">
    <source>
        <dbReference type="Pfam" id="PF00999"/>
    </source>
</evidence>
<comment type="catalytic activity">
    <reaction evidence="9">
        <text>Na(+)(in) + H(+)(out) = Na(+)(out) + H(+)(in)</text>
        <dbReference type="Rhea" id="RHEA:29419"/>
        <dbReference type="ChEBI" id="CHEBI:15378"/>
        <dbReference type="ChEBI" id="CHEBI:29101"/>
    </reaction>
</comment>
<dbReference type="InterPro" id="IPR018490">
    <property type="entry name" value="cNMP-bd_dom_sf"/>
</dbReference>
<dbReference type="GO" id="GO:0005886">
    <property type="term" value="C:plasma membrane"/>
    <property type="evidence" value="ECO:0007669"/>
    <property type="project" value="TreeGrafter"/>
</dbReference>
<dbReference type="GO" id="GO:0015385">
    <property type="term" value="F:sodium:proton antiporter activity"/>
    <property type="evidence" value="ECO:0007669"/>
    <property type="project" value="InterPro"/>
</dbReference>
<evidence type="ECO:0000313" key="15">
    <source>
        <dbReference type="Proteomes" id="UP000232323"/>
    </source>
</evidence>
<evidence type="ECO:0000256" key="12">
    <source>
        <dbReference type="SAM" id="Phobius"/>
    </source>
</evidence>
<feature type="transmembrane region" description="Helical" evidence="12">
    <location>
        <begin position="313"/>
        <end position="331"/>
    </location>
</feature>
<feature type="transmembrane region" description="Helical" evidence="12">
    <location>
        <begin position="255"/>
        <end position="276"/>
    </location>
</feature>
<dbReference type="InterPro" id="IPR014710">
    <property type="entry name" value="RmlC-like_jellyroll"/>
</dbReference>
<feature type="region of interest" description="Disordered" evidence="11">
    <location>
        <begin position="1026"/>
        <end position="1156"/>
    </location>
</feature>
<dbReference type="InterPro" id="IPR018422">
    <property type="entry name" value="Cation/H_exchanger_CPA1"/>
</dbReference>
<evidence type="ECO:0000256" key="2">
    <source>
        <dbReference type="ARBA" id="ARBA00022448"/>
    </source>
</evidence>
<keyword evidence="6" id="KW-0406">Ion transport</keyword>
<dbReference type="Proteomes" id="UP000232323">
    <property type="component" value="Unassembled WGS sequence"/>
</dbReference>
<evidence type="ECO:0000256" key="10">
    <source>
        <dbReference type="ARBA" id="ARBA00047912"/>
    </source>
</evidence>
<feature type="compositionally biased region" description="Polar residues" evidence="11">
    <location>
        <begin position="897"/>
        <end position="906"/>
    </location>
</feature>
<dbReference type="GO" id="GO:0098719">
    <property type="term" value="P:sodium ion import across plasma membrane"/>
    <property type="evidence" value="ECO:0007669"/>
    <property type="project" value="TreeGrafter"/>
</dbReference>
<name>A0A250XAM1_9CHLO</name>
<comment type="subcellular location">
    <subcellularLocation>
        <location evidence="1">Membrane</location>
        <topology evidence="1">Multi-pass membrane protein</topology>
    </subcellularLocation>
</comment>
<feature type="region of interest" description="Disordered" evidence="11">
    <location>
        <begin position="834"/>
        <end position="910"/>
    </location>
</feature>
<feature type="compositionally biased region" description="Low complexity" evidence="11">
    <location>
        <begin position="1122"/>
        <end position="1133"/>
    </location>
</feature>
<keyword evidence="2" id="KW-0813">Transport</keyword>
<feature type="transmembrane region" description="Helical" evidence="12">
    <location>
        <begin position="282"/>
        <end position="301"/>
    </location>
</feature>
<evidence type="ECO:0000256" key="9">
    <source>
        <dbReference type="ARBA" id="ARBA00047524"/>
    </source>
</evidence>
<dbReference type="InterPro" id="IPR006153">
    <property type="entry name" value="Cation/H_exchanger_TM"/>
</dbReference>
<feature type="compositionally biased region" description="Basic and acidic residues" evidence="11">
    <location>
        <begin position="1081"/>
        <end position="1094"/>
    </location>
</feature>
<evidence type="ECO:0000313" key="14">
    <source>
        <dbReference type="EMBL" id="GAX80086.1"/>
    </source>
</evidence>
<evidence type="ECO:0000256" key="8">
    <source>
        <dbReference type="ARBA" id="ARBA00023201"/>
    </source>
</evidence>
<feature type="region of interest" description="Disordered" evidence="11">
    <location>
        <begin position="2002"/>
        <end position="2028"/>
    </location>
</feature>
<keyword evidence="3 12" id="KW-0812">Transmembrane</keyword>
<feature type="domain" description="Cation/H+ exchanger transmembrane" evidence="13">
    <location>
        <begin position="86"/>
        <end position="458"/>
    </location>
</feature>
<dbReference type="GO" id="GO:0051453">
    <property type="term" value="P:regulation of intracellular pH"/>
    <property type="evidence" value="ECO:0007669"/>
    <property type="project" value="TreeGrafter"/>
</dbReference>
<proteinExistence type="predicted"/>
<comment type="caution">
    <text evidence="14">The sequence shown here is derived from an EMBL/GenBank/DDBJ whole genome shotgun (WGS) entry which is preliminary data.</text>
</comment>
<keyword evidence="4 12" id="KW-1133">Transmembrane helix</keyword>
<evidence type="ECO:0000256" key="6">
    <source>
        <dbReference type="ARBA" id="ARBA00023065"/>
    </source>
</evidence>
<feature type="transmembrane region" description="Helical" evidence="12">
    <location>
        <begin position="115"/>
        <end position="138"/>
    </location>
</feature>
<dbReference type="GO" id="GO:0015386">
    <property type="term" value="F:potassium:proton antiporter activity"/>
    <property type="evidence" value="ECO:0007669"/>
    <property type="project" value="TreeGrafter"/>
</dbReference>
<keyword evidence="15" id="KW-1185">Reference proteome</keyword>
<feature type="region of interest" description="Disordered" evidence="11">
    <location>
        <begin position="646"/>
        <end position="788"/>
    </location>
</feature>
<dbReference type="Pfam" id="PF00999">
    <property type="entry name" value="Na_H_Exchanger"/>
    <property type="match status" value="1"/>
</dbReference>
<feature type="compositionally biased region" description="Polar residues" evidence="11">
    <location>
        <begin position="837"/>
        <end position="853"/>
    </location>
</feature>
<feature type="transmembrane region" description="Helical" evidence="12">
    <location>
        <begin position="437"/>
        <end position="461"/>
    </location>
</feature>
<evidence type="ECO:0000256" key="4">
    <source>
        <dbReference type="ARBA" id="ARBA00022989"/>
    </source>
</evidence>